<dbReference type="AlphaFoldDB" id="X1SSD2"/>
<dbReference type="GO" id="GO:0048029">
    <property type="term" value="F:monosaccharide binding"/>
    <property type="evidence" value="ECO:0007669"/>
    <property type="project" value="TreeGrafter"/>
</dbReference>
<comment type="pathway">
    <text evidence="2">Carbohydrate degradation; glycolysis; D-glyceraldehyde 3-phosphate and glycerone phosphate from D-glucose: step 3/4.</text>
</comment>
<reference evidence="10" key="1">
    <citation type="journal article" date="2014" name="Front. Microbiol.">
        <title>High frequency of phylogenetically diverse reductive dehalogenase-homologous genes in deep subseafloor sedimentary metagenomes.</title>
        <authorList>
            <person name="Kawai M."/>
            <person name="Futagami T."/>
            <person name="Toyoda A."/>
            <person name="Takaki Y."/>
            <person name="Nishi S."/>
            <person name="Hori S."/>
            <person name="Arai W."/>
            <person name="Tsubouchi T."/>
            <person name="Morono Y."/>
            <person name="Uchiyama I."/>
            <person name="Ito T."/>
            <person name="Fujiyama A."/>
            <person name="Inagaki F."/>
            <person name="Takami H."/>
        </authorList>
    </citation>
    <scope>NUCLEOTIDE SEQUENCE</scope>
    <source>
        <strain evidence="10">Expedition CK06-06</strain>
    </source>
</reference>
<dbReference type="Pfam" id="PF00365">
    <property type="entry name" value="PFK"/>
    <property type="match status" value="1"/>
</dbReference>
<dbReference type="EMBL" id="BARW01014646">
    <property type="protein sequence ID" value="GAI78275.1"/>
    <property type="molecule type" value="Genomic_DNA"/>
</dbReference>
<dbReference type="SUPFAM" id="SSF53784">
    <property type="entry name" value="Phosphofructokinase"/>
    <property type="match status" value="1"/>
</dbReference>
<evidence type="ECO:0000256" key="8">
    <source>
        <dbReference type="ARBA" id="ARBA00023152"/>
    </source>
</evidence>
<dbReference type="PANTHER" id="PTHR13697:SF52">
    <property type="entry name" value="ATP-DEPENDENT 6-PHOSPHOFRUCTOKINASE 3"/>
    <property type="match status" value="1"/>
</dbReference>
<dbReference type="GO" id="GO:0003872">
    <property type="term" value="F:6-phosphofructokinase activity"/>
    <property type="evidence" value="ECO:0007669"/>
    <property type="project" value="InterPro"/>
</dbReference>
<keyword evidence="3" id="KW-0963">Cytoplasm</keyword>
<keyword evidence="7" id="KW-0460">Magnesium</keyword>
<dbReference type="PRINTS" id="PR00476">
    <property type="entry name" value="PHFRCTKINASE"/>
</dbReference>
<dbReference type="GO" id="GO:0005524">
    <property type="term" value="F:ATP binding"/>
    <property type="evidence" value="ECO:0007669"/>
    <property type="project" value="TreeGrafter"/>
</dbReference>
<evidence type="ECO:0000256" key="1">
    <source>
        <dbReference type="ARBA" id="ARBA00001946"/>
    </source>
</evidence>
<dbReference type="PANTHER" id="PTHR13697">
    <property type="entry name" value="PHOSPHOFRUCTOKINASE"/>
    <property type="match status" value="1"/>
</dbReference>
<gene>
    <name evidence="10" type="ORF">S12H4_25908</name>
</gene>
<comment type="cofactor">
    <cofactor evidence="1">
        <name>Mg(2+)</name>
        <dbReference type="ChEBI" id="CHEBI:18420"/>
    </cofactor>
</comment>
<protein>
    <recommendedName>
        <fullName evidence="9">Phosphofructokinase domain-containing protein</fullName>
    </recommendedName>
</protein>
<dbReference type="GO" id="GO:0042802">
    <property type="term" value="F:identical protein binding"/>
    <property type="evidence" value="ECO:0007669"/>
    <property type="project" value="TreeGrafter"/>
</dbReference>
<dbReference type="InterPro" id="IPR022953">
    <property type="entry name" value="ATP_PFK"/>
</dbReference>
<dbReference type="GO" id="GO:0030388">
    <property type="term" value="P:fructose 1,6-bisphosphate metabolic process"/>
    <property type="evidence" value="ECO:0007669"/>
    <property type="project" value="TreeGrafter"/>
</dbReference>
<accession>X1SSD2</accession>
<evidence type="ECO:0000259" key="9">
    <source>
        <dbReference type="Pfam" id="PF00365"/>
    </source>
</evidence>
<dbReference type="Gene3D" id="3.40.50.450">
    <property type="match status" value="1"/>
</dbReference>
<dbReference type="GO" id="GO:0061621">
    <property type="term" value="P:canonical glycolysis"/>
    <property type="evidence" value="ECO:0007669"/>
    <property type="project" value="TreeGrafter"/>
</dbReference>
<evidence type="ECO:0000313" key="10">
    <source>
        <dbReference type="EMBL" id="GAI78275.1"/>
    </source>
</evidence>
<proteinExistence type="predicted"/>
<name>X1SSD2_9ZZZZ</name>
<sequence length="171" mass="18140">MEGKKRIGILTGGGDCPGLNAAIRATTKAALKMDYEVIGFHDGWEGLLFNRSEALDGIRTSGIIDRGGTILGASRTSPLRIKDGPQRVLDTFNEFELRALVVLGGEGTLSVASQLYEMGLPLVGIPKTIDNDVKGTDFTIGFQTAVQIATDALDRLRSTATAPKVMASSTE</sequence>
<dbReference type="GO" id="GO:0070095">
    <property type="term" value="F:fructose-6-phosphate binding"/>
    <property type="evidence" value="ECO:0007669"/>
    <property type="project" value="TreeGrafter"/>
</dbReference>
<keyword evidence="8" id="KW-0324">Glycolysis</keyword>
<organism evidence="10">
    <name type="scientific">marine sediment metagenome</name>
    <dbReference type="NCBI Taxonomy" id="412755"/>
    <lineage>
        <taxon>unclassified sequences</taxon>
        <taxon>metagenomes</taxon>
        <taxon>ecological metagenomes</taxon>
    </lineage>
</organism>
<dbReference type="GO" id="GO:0046872">
    <property type="term" value="F:metal ion binding"/>
    <property type="evidence" value="ECO:0007669"/>
    <property type="project" value="UniProtKB-KW"/>
</dbReference>
<dbReference type="UniPathway" id="UPA00109">
    <property type="reaction ID" value="UER00182"/>
</dbReference>
<dbReference type="InterPro" id="IPR035966">
    <property type="entry name" value="PKF_sf"/>
</dbReference>
<evidence type="ECO:0000256" key="2">
    <source>
        <dbReference type="ARBA" id="ARBA00004679"/>
    </source>
</evidence>
<evidence type="ECO:0000256" key="4">
    <source>
        <dbReference type="ARBA" id="ARBA00022679"/>
    </source>
</evidence>
<evidence type="ECO:0000256" key="7">
    <source>
        <dbReference type="ARBA" id="ARBA00022842"/>
    </source>
</evidence>
<dbReference type="GO" id="GO:0016208">
    <property type="term" value="F:AMP binding"/>
    <property type="evidence" value="ECO:0007669"/>
    <property type="project" value="TreeGrafter"/>
</dbReference>
<dbReference type="InterPro" id="IPR000023">
    <property type="entry name" value="Phosphofructokinase_dom"/>
</dbReference>
<comment type="caution">
    <text evidence="10">The sequence shown here is derived from an EMBL/GenBank/DDBJ whole genome shotgun (WGS) entry which is preliminary data.</text>
</comment>
<dbReference type="GO" id="GO:0005945">
    <property type="term" value="C:6-phosphofructokinase complex"/>
    <property type="evidence" value="ECO:0007669"/>
    <property type="project" value="TreeGrafter"/>
</dbReference>
<evidence type="ECO:0000256" key="6">
    <source>
        <dbReference type="ARBA" id="ARBA00022777"/>
    </source>
</evidence>
<dbReference type="GO" id="GO:0006002">
    <property type="term" value="P:fructose 6-phosphate metabolic process"/>
    <property type="evidence" value="ECO:0007669"/>
    <property type="project" value="InterPro"/>
</dbReference>
<keyword evidence="6" id="KW-0418">Kinase</keyword>
<keyword evidence="5" id="KW-0479">Metal-binding</keyword>
<evidence type="ECO:0000256" key="3">
    <source>
        <dbReference type="ARBA" id="ARBA00022490"/>
    </source>
</evidence>
<keyword evidence="4" id="KW-0808">Transferase</keyword>
<feature type="domain" description="Phosphofructokinase" evidence="9">
    <location>
        <begin position="6"/>
        <end position="162"/>
    </location>
</feature>
<evidence type="ECO:0000256" key="5">
    <source>
        <dbReference type="ARBA" id="ARBA00022723"/>
    </source>
</evidence>